<comment type="caution">
    <text evidence="1">The sequence shown here is derived from an EMBL/GenBank/DDBJ whole genome shotgun (WGS) entry which is preliminary data.</text>
</comment>
<evidence type="ECO:0000313" key="2">
    <source>
        <dbReference type="Proteomes" id="UP001239111"/>
    </source>
</evidence>
<reference evidence="1" key="1">
    <citation type="submission" date="2023-04" db="EMBL/GenBank/DDBJ databases">
        <title>A chromosome-level genome assembly of the parasitoid wasp Eretmocerus hayati.</title>
        <authorList>
            <person name="Zhong Y."/>
            <person name="Liu S."/>
            <person name="Liu Y."/>
        </authorList>
    </citation>
    <scope>NUCLEOTIDE SEQUENCE</scope>
    <source>
        <strain evidence="1">ZJU_SS_LIU_2023</strain>
    </source>
</reference>
<organism evidence="1 2">
    <name type="scientific">Eretmocerus hayati</name>
    <dbReference type="NCBI Taxonomy" id="131215"/>
    <lineage>
        <taxon>Eukaryota</taxon>
        <taxon>Metazoa</taxon>
        <taxon>Ecdysozoa</taxon>
        <taxon>Arthropoda</taxon>
        <taxon>Hexapoda</taxon>
        <taxon>Insecta</taxon>
        <taxon>Pterygota</taxon>
        <taxon>Neoptera</taxon>
        <taxon>Endopterygota</taxon>
        <taxon>Hymenoptera</taxon>
        <taxon>Apocrita</taxon>
        <taxon>Proctotrupomorpha</taxon>
        <taxon>Chalcidoidea</taxon>
        <taxon>Aphelinidae</taxon>
        <taxon>Aphelininae</taxon>
        <taxon>Eretmocerus</taxon>
    </lineage>
</organism>
<protein>
    <submittedName>
        <fullName evidence="1">Uncharacterized protein</fullName>
    </submittedName>
</protein>
<dbReference type="Proteomes" id="UP001239111">
    <property type="component" value="Chromosome 1"/>
</dbReference>
<proteinExistence type="predicted"/>
<gene>
    <name evidence="1" type="ORF">QAD02_020633</name>
</gene>
<dbReference type="EMBL" id="CM056741">
    <property type="protein sequence ID" value="KAJ8684840.1"/>
    <property type="molecule type" value="Genomic_DNA"/>
</dbReference>
<accession>A0ACC2PSS2</accession>
<sequence length="128" mass="14393">MAVCVSFKFDEFTCHDEHMHNKQILGVTKKPSPCSTPRGGSLLIDISARIREVIGKGGIIIFPWPGSEVVPIQDLFLSTTQFEKELKIRYFRELNEFSLDKGAVLINLPGQAALCLHSHALVERRRDS</sequence>
<name>A0ACC2PSS2_9HYME</name>
<evidence type="ECO:0000313" key="1">
    <source>
        <dbReference type="EMBL" id="KAJ8684840.1"/>
    </source>
</evidence>
<keyword evidence="2" id="KW-1185">Reference proteome</keyword>